<gene>
    <name evidence="1" type="ORF">CLOLEP_03360</name>
</gene>
<sequence>MRLSCYPFSKHLDPRRFVISTDGAKRYEGLYALREQT</sequence>
<comment type="caution">
    <text evidence="1">The sequence shown here is derived from an EMBL/GenBank/DDBJ whole genome shotgun (WGS) entry which is preliminary data.</text>
</comment>
<accession>A7VXN5</accession>
<name>A7VXN5_9FIRM</name>
<dbReference type="HOGENOM" id="CLU_3342296_0_0_9"/>
<protein>
    <submittedName>
        <fullName evidence="1">Uncharacterized protein</fullName>
    </submittedName>
</protein>
<dbReference type="AlphaFoldDB" id="A7VXN5"/>
<reference evidence="1 2" key="1">
    <citation type="submission" date="2007-08" db="EMBL/GenBank/DDBJ databases">
        <title>Draft genome sequence of Clostridium leptum (DSM 753).</title>
        <authorList>
            <person name="Sudarsanam P."/>
            <person name="Ley R."/>
            <person name="Guruge J."/>
            <person name="Turnbaugh P.J."/>
            <person name="Mahowald M."/>
            <person name="Liep D."/>
            <person name="Gordon J."/>
        </authorList>
    </citation>
    <scope>NUCLEOTIDE SEQUENCE [LARGE SCALE GENOMIC DNA]</scope>
    <source>
        <strain evidence="1 2">DSM 753</strain>
    </source>
</reference>
<reference evidence="1 2" key="2">
    <citation type="submission" date="2007-08" db="EMBL/GenBank/DDBJ databases">
        <authorList>
            <person name="Fulton L."/>
            <person name="Clifton S."/>
            <person name="Fulton B."/>
            <person name="Xu J."/>
            <person name="Minx P."/>
            <person name="Pepin K.H."/>
            <person name="Johnson M."/>
            <person name="Thiruvilangam P."/>
            <person name="Bhonagiri V."/>
            <person name="Nash W.E."/>
            <person name="Wang C."/>
            <person name="Mardis E.R."/>
            <person name="Wilson R.K."/>
        </authorList>
    </citation>
    <scope>NUCLEOTIDE SEQUENCE [LARGE SCALE GENOMIC DNA]</scope>
    <source>
        <strain evidence="1 2">DSM 753</strain>
    </source>
</reference>
<organism evidence="1 2">
    <name type="scientific">[Clostridium] leptum DSM 753</name>
    <dbReference type="NCBI Taxonomy" id="428125"/>
    <lineage>
        <taxon>Bacteria</taxon>
        <taxon>Bacillati</taxon>
        <taxon>Bacillota</taxon>
        <taxon>Clostridia</taxon>
        <taxon>Eubacteriales</taxon>
        <taxon>Oscillospiraceae</taxon>
        <taxon>Oscillospiraceae incertae sedis</taxon>
    </lineage>
</organism>
<proteinExistence type="predicted"/>
<evidence type="ECO:0000313" key="2">
    <source>
        <dbReference type="Proteomes" id="UP000003490"/>
    </source>
</evidence>
<evidence type="ECO:0000313" key="1">
    <source>
        <dbReference type="EMBL" id="EDO59313.1"/>
    </source>
</evidence>
<dbReference type="EMBL" id="ABCB02000021">
    <property type="protein sequence ID" value="EDO59313.1"/>
    <property type="molecule type" value="Genomic_DNA"/>
</dbReference>
<dbReference type="Proteomes" id="UP000003490">
    <property type="component" value="Unassembled WGS sequence"/>
</dbReference>